<evidence type="ECO:0000256" key="4">
    <source>
        <dbReference type="ARBA" id="ARBA00023163"/>
    </source>
</evidence>
<evidence type="ECO:0000313" key="8">
    <source>
        <dbReference type="Proteomes" id="UP000027138"/>
    </source>
</evidence>
<evidence type="ECO:0000256" key="2">
    <source>
        <dbReference type="ARBA" id="ARBA00023015"/>
    </source>
</evidence>
<keyword evidence="4" id="KW-0804">Transcription</keyword>
<protein>
    <recommendedName>
        <fullName evidence="6">TF-B3 domain-containing protein</fullName>
    </recommendedName>
</protein>
<dbReference type="GO" id="GO:0005634">
    <property type="term" value="C:nucleus"/>
    <property type="evidence" value="ECO:0007669"/>
    <property type="project" value="UniProtKB-SubCell"/>
</dbReference>
<dbReference type="CDD" id="cd10017">
    <property type="entry name" value="B3_DNA"/>
    <property type="match status" value="1"/>
</dbReference>
<dbReference type="Pfam" id="PF02362">
    <property type="entry name" value="B3"/>
    <property type="match status" value="1"/>
</dbReference>
<keyword evidence="5" id="KW-0539">Nucleus</keyword>
<dbReference type="GO" id="GO:0003677">
    <property type="term" value="F:DNA binding"/>
    <property type="evidence" value="ECO:0007669"/>
    <property type="project" value="UniProtKB-KW"/>
</dbReference>
<accession>A0A067LE91</accession>
<keyword evidence="8" id="KW-1185">Reference proteome</keyword>
<dbReference type="OrthoDB" id="810485at2759"/>
<dbReference type="EMBL" id="KK914298">
    <property type="protein sequence ID" value="KDP42409.1"/>
    <property type="molecule type" value="Genomic_DNA"/>
</dbReference>
<evidence type="ECO:0000259" key="6">
    <source>
        <dbReference type="Pfam" id="PF02362"/>
    </source>
</evidence>
<dbReference type="SUPFAM" id="SSF101936">
    <property type="entry name" value="DNA-binding pseudobarrel domain"/>
    <property type="match status" value="1"/>
</dbReference>
<dbReference type="InterPro" id="IPR015300">
    <property type="entry name" value="DNA-bd_pseudobarrel_sf"/>
</dbReference>
<keyword evidence="3" id="KW-0238">DNA-binding</keyword>
<reference evidence="7 8" key="1">
    <citation type="journal article" date="2014" name="PLoS ONE">
        <title>Global Analysis of Gene Expression Profiles in Physic Nut (Jatropha curcas L.) Seedlings Exposed to Salt Stress.</title>
        <authorList>
            <person name="Zhang L."/>
            <person name="Zhang C."/>
            <person name="Wu P."/>
            <person name="Chen Y."/>
            <person name="Li M."/>
            <person name="Jiang H."/>
            <person name="Wu G."/>
        </authorList>
    </citation>
    <scope>NUCLEOTIDE SEQUENCE [LARGE SCALE GENOMIC DNA]</scope>
    <source>
        <strain evidence="8">cv. GZQX0401</strain>
        <tissue evidence="7">Young leaves</tissue>
    </source>
</reference>
<dbReference type="InterPro" id="IPR003340">
    <property type="entry name" value="B3_DNA-bd"/>
</dbReference>
<sequence length="125" mass="14464">MANLKFFSKTLTKIDIERKLSVLLSSTGQLPFEEGQMMTLTVYDDSGCRWIFPCSIEEDGGSGRFLTLGWLEFVNKKNLRVGDKLIIHEEFMNNNSKGQANPRTWNRIYVQRKIRLFGVDIWGNL</sequence>
<gene>
    <name evidence="7" type="ORF">JCGZ_00206</name>
</gene>
<keyword evidence="2" id="KW-0805">Transcription regulation</keyword>
<dbReference type="AlphaFoldDB" id="A0A067LE91"/>
<dbReference type="Proteomes" id="UP000027138">
    <property type="component" value="Unassembled WGS sequence"/>
</dbReference>
<name>A0A067LE91_JATCU</name>
<dbReference type="Gene3D" id="2.40.330.10">
    <property type="entry name" value="DNA-binding pseudobarrel domain"/>
    <property type="match status" value="1"/>
</dbReference>
<evidence type="ECO:0000256" key="3">
    <source>
        <dbReference type="ARBA" id="ARBA00023125"/>
    </source>
</evidence>
<evidence type="ECO:0000256" key="1">
    <source>
        <dbReference type="ARBA" id="ARBA00004123"/>
    </source>
</evidence>
<evidence type="ECO:0000313" key="7">
    <source>
        <dbReference type="EMBL" id="KDP42409.1"/>
    </source>
</evidence>
<comment type="subcellular location">
    <subcellularLocation>
        <location evidence="1">Nucleus</location>
    </subcellularLocation>
</comment>
<proteinExistence type="predicted"/>
<organism evidence="7 8">
    <name type="scientific">Jatropha curcas</name>
    <name type="common">Barbados nut</name>
    <dbReference type="NCBI Taxonomy" id="180498"/>
    <lineage>
        <taxon>Eukaryota</taxon>
        <taxon>Viridiplantae</taxon>
        <taxon>Streptophyta</taxon>
        <taxon>Embryophyta</taxon>
        <taxon>Tracheophyta</taxon>
        <taxon>Spermatophyta</taxon>
        <taxon>Magnoliopsida</taxon>
        <taxon>eudicotyledons</taxon>
        <taxon>Gunneridae</taxon>
        <taxon>Pentapetalae</taxon>
        <taxon>rosids</taxon>
        <taxon>fabids</taxon>
        <taxon>Malpighiales</taxon>
        <taxon>Euphorbiaceae</taxon>
        <taxon>Crotonoideae</taxon>
        <taxon>Jatropheae</taxon>
        <taxon>Jatropha</taxon>
    </lineage>
</organism>
<feature type="domain" description="TF-B3" evidence="6">
    <location>
        <begin position="8"/>
        <end position="88"/>
    </location>
</feature>
<evidence type="ECO:0000256" key="5">
    <source>
        <dbReference type="ARBA" id="ARBA00023242"/>
    </source>
</evidence>